<accession>A0ABQ4E3D1</accession>
<evidence type="ECO:0000313" key="2">
    <source>
        <dbReference type="Proteomes" id="UP000646749"/>
    </source>
</evidence>
<dbReference type="Proteomes" id="UP000646749">
    <property type="component" value="Unassembled WGS sequence"/>
</dbReference>
<evidence type="ECO:0000313" key="1">
    <source>
        <dbReference type="EMBL" id="GIG89213.1"/>
    </source>
</evidence>
<protein>
    <submittedName>
        <fullName evidence="1">Uncharacterized protein</fullName>
    </submittedName>
</protein>
<proteinExistence type="predicted"/>
<gene>
    <name evidence="1" type="ORF">Pen02_41490</name>
</gene>
<keyword evidence="2" id="KW-1185">Reference proteome</keyword>
<organism evidence="1 2">
    <name type="scientific">Plantactinospora endophytica</name>
    <dbReference type="NCBI Taxonomy" id="673535"/>
    <lineage>
        <taxon>Bacteria</taxon>
        <taxon>Bacillati</taxon>
        <taxon>Actinomycetota</taxon>
        <taxon>Actinomycetes</taxon>
        <taxon>Micromonosporales</taxon>
        <taxon>Micromonosporaceae</taxon>
        <taxon>Plantactinospora</taxon>
    </lineage>
</organism>
<comment type="caution">
    <text evidence="1">The sequence shown here is derived from an EMBL/GenBank/DDBJ whole genome shotgun (WGS) entry which is preliminary data.</text>
</comment>
<sequence>MVERDQGDGGVRRVPVSQRDVCPVWCQGCRPTDPKHRSRLATVGREGSGWLSVQLVADRGAAHAPLLKIDVTHYGSTETVLLTFAQTGRMIAEILHLPHPVGAWQLQKDPLLGDEGGV</sequence>
<reference evidence="1 2" key="1">
    <citation type="submission" date="2021-01" db="EMBL/GenBank/DDBJ databases">
        <title>Whole genome shotgun sequence of Plantactinospora endophytica NBRC 110450.</title>
        <authorList>
            <person name="Komaki H."/>
            <person name="Tamura T."/>
        </authorList>
    </citation>
    <scope>NUCLEOTIDE SEQUENCE [LARGE SCALE GENOMIC DNA]</scope>
    <source>
        <strain evidence="1 2">NBRC 110450</strain>
    </source>
</reference>
<dbReference type="EMBL" id="BONW01000019">
    <property type="protein sequence ID" value="GIG89213.1"/>
    <property type="molecule type" value="Genomic_DNA"/>
</dbReference>
<name>A0ABQ4E3D1_9ACTN</name>